<protein>
    <submittedName>
        <fullName evidence="1">Uncharacterized protein</fullName>
    </submittedName>
</protein>
<accession>A0A0X3PGZ4</accession>
<dbReference type="EMBL" id="GEEE01012132">
    <property type="protein sequence ID" value="JAP51093.1"/>
    <property type="molecule type" value="Transcribed_RNA"/>
</dbReference>
<dbReference type="AlphaFoldDB" id="A0A0X3PGZ4"/>
<feature type="non-terminal residue" evidence="1">
    <location>
        <position position="130"/>
    </location>
</feature>
<sequence length="130" mass="15048">RFGCNHFHWRFNTLDLNSERGHLLWNALSLCGYERRLSYGLYNVGLSLSGSKDCCVNLQFLSHCYRFLFGIALCECMGKSWGIDSSTTVRNHVRPLDRIGLCEHVEAFFRHNCITASFFSFGQCYRGCRM</sequence>
<proteinExistence type="predicted"/>
<evidence type="ECO:0000313" key="1">
    <source>
        <dbReference type="EMBL" id="JAP51093.1"/>
    </source>
</evidence>
<organism evidence="1">
    <name type="scientific">Schistocephalus solidus</name>
    <name type="common">Tapeworm</name>
    <dbReference type="NCBI Taxonomy" id="70667"/>
    <lineage>
        <taxon>Eukaryota</taxon>
        <taxon>Metazoa</taxon>
        <taxon>Spiralia</taxon>
        <taxon>Lophotrochozoa</taxon>
        <taxon>Platyhelminthes</taxon>
        <taxon>Cestoda</taxon>
        <taxon>Eucestoda</taxon>
        <taxon>Diphyllobothriidea</taxon>
        <taxon>Diphyllobothriidae</taxon>
        <taxon>Schistocephalus</taxon>
    </lineage>
</organism>
<gene>
    <name evidence="1" type="ORF">TR149274</name>
</gene>
<feature type="non-terminal residue" evidence="1">
    <location>
        <position position="1"/>
    </location>
</feature>
<name>A0A0X3PGZ4_SCHSO</name>
<reference evidence="1" key="1">
    <citation type="submission" date="2016-01" db="EMBL/GenBank/DDBJ databases">
        <title>Reference transcriptome for the parasite Schistocephalus solidus: insights into the molecular evolution of parasitism.</title>
        <authorList>
            <person name="Hebert F.O."/>
            <person name="Grambauer S."/>
            <person name="Barber I."/>
            <person name="Landry C.R."/>
            <person name="Aubin-Horth N."/>
        </authorList>
    </citation>
    <scope>NUCLEOTIDE SEQUENCE</scope>
</reference>